<dbReference type="PATRIC" id="fig|243090.15.peg.299"/>
<dbReference type="Proteomes" id="UP000001025">
    <property type="component" value="Chromosome"/>
</dbReference>
<dbReference type="HOGENOM" id="CLU_3029357_0_0_0"/>
<gene>
    <name evidence="1" type="ordered locus">RB612</name>
</gene>
<dbReference type="AlphaFoldDB" id="Q7UYH1"/>
<evidence type="ECO:0000313" key="2">
    <source>
        <dbReference type="Proteomes" id="UP000001025"/>
    </source>
</evidence>
<keyword evidence="2" id="KW-1185">Reference proteome</keyword>
<dbReference type="InParanoid" id="Q7UYH1"/>
<protein>
    <submittedName>
        <fullName evidence="1">Uncharacterized protein</fullName>
    </submittedName>
</protein>
<dbReference type="EMBL" id="BX294134">
    <property type="protein sequence ID" value="CAD71671.1"/>
    <property type="molecule type" value="Genomic_DNA"/>
</dbReference>
<sequence>MSHVNYNAVADAPSPTPTVFRASDRYDSIDFELSLRRRLFRVVDRFCTEWIFAVA</sequence>
<evidence type="ECO:0000313" key="1">
    <source>
        <dbReference type="EMBL" id="CAD71671.1"/>
    </source>
</evidence>
<reference evidence="1 2" key="1">
    <citation type="journal article" date="2003" name="Proc. Natl. Acad. Sci. U.S.A.">
        <title>Complete genome sequence of the marine planctomycete Pirellula sp. strain 1.</title>
        <authorList>
            <person name="Gloeckner F.O."/>
            <person name="Kube M."/>
            <person name="Bauer M."/>
            <person name="Teeling H."/>
            <person name="Lombardot T."/>
            <person name="Ludwig W."/>
            <person name="Gade D."/>
            <person name="Beck A."/>
            <person name="Borzym K."/>
            <person name="Heitmann K."/>
            <person name="Rabus R."/>
            <person name="Schlesner H."/>
            <person name="Amann R."/>
            <person name="Reinhardt R."/>
        </authorList>
    </citation>
    <scope>NUCLEOTIDE SEQUENCE [LARGE SCALE GENOMIC DNA]</scope>
    <source>
        <strain evidence="2">DSM 10527 / NCIMB 13988 / SH1</strain>
    </source>
</reference>
<organism evidence="1 2">
    <name type="scientific">Rhodopirellula baltica (strain DSM 10527 / NCIMB 13988 / SH1)</name>
    <dbReference type="NCBI Taxonomy" id="243090"/>
    <lineage>
        <taxon>Bacteria</taxon>
        <taxon>Pseudomonadati</taxon>
        <taxon>Planctomycetota</taxon>
        <taxon>Planctomycetia</taxon>
        <taxon>Pirellulales</taxon>
        <taxon>Pirellulaceae</taxon>
        <taxon>Rhodopirellula</taxon>
    </lineage>
</organism>
<name>Q7UYH1_RHOBA</name>
<proteinExistence type="predicted"/>
<dbReference type="KEGG" id="rba:RB612"/>
<dbReference type="EnsemblBacteria" id="CAD71671">
    <property type="protein sequence ID" value="CAD71671"/>
    <property type="gene ID" value="RB612"/>
</dbReference>
<accession>Q7UYH1</accession>
<dbReference type="STRING" id="243090.RB612"/>